<evidence type="ECO:0000256" key="1">
    <source>
        <dbReference type="ARBA" id="ARBA00004443"/>
    </source>
</evidence>
<reference evidence="12" key="1">
    <citation type="submission" date="2025-08" db="UniProtKB">
        <authorList>
            <consortium name="RefSeq"/>
        </authorList>
    </citation>
    <scope>IDENTIFICATION</scope>
    <source>
        <tissue evidence="12">Whole organism</tissue>
    </source>
</reference>
<evidence type="ECO:0000256" key="9">
    <source>
        <dbReference type="ARBA" id="ARBA00023136"/>
    </source>
</evidence>
<dbReference type="AlphaFoldDB" id="A0A8B7NKD4"/>
<comment type="similarity">
    <text evidence="2">Belongs to the complex I NDUFB10 subunit family.</text>
</comment>
<evidence type="ECO:0000256" key="5">
    <source>
        <dbReference type="ARBA" id="ARBA00022660"/>
    </source>
</evidence>
<proteinExistence type="inferred from homology"/>
<dbReference type="RefSeq" id="XP_018014118.1">
    <property type="nucleotide sequence ID" value="XM_018158629.2"/>
</dbReference>
<evidence type="ECO:0000256" key="6">
    <source>
        <dbReference type="ARBA" id="ARBA00022792"/>
    </source>
</evidence>
<dbReference type="CTD" id="44228"/>
<dbReference type="OMA" id="ERPVYYH"/>
<dbReference type="GO" id="GO:0005743">
    <property type="term" value="C:mitochondrial inner membrane"/>
    <property type="evidence" value="ECO:0007669"/>
    <property type="project" value="UniProtKB-SubCell"/>
</dbReference>
<keyword evidence="5" id="KW-0679">Respiratory chain</keyword>
<dbReference type="Proteomes" id="UP000694843">
    <property type="component" value="Unplaced"/>
</dbReference>
<evidence type="ECO:0000256" key="8">
    <source>
        <dbReference type="ARBA" id="ARBA00023128"/>
    </source>
</evidence>
<dbReference type="OrthoDB" id="6017729at2759"/>
<evidence type="ECO:0000256" key="2">
    <source>
        <dbReference type="ARBA" id="ARBA00008317"/>
    </source>
</evidence>
<evidence type="ECO:0000256" key="10">
    <source>
        <dbReference type="SAM" id="MobiDB-lite"/>
    </source>
</evidence>
<evidence type="ECO:0000256" key="7">
    <source>
        <dbReference type="ARBA" id="ARBA00022982"/>
    </source>
</evidence>
<keyword evidence="6" id="KW-0999">Mitochondrion inner membrane</keyword>
<keyword evidence="8" id="KW-0496">Mitochondrion</keyword>
<dbReference type="GO" id="GO:0045271">
    <property type="term" value="C:respiratory chain complex I"/>
    <property type="evidence" value="ECO:0007669"/>
    <property type="project" value="UniProtKB-ARBA"/>
</dbReference>
<accession>A0A8B7NKD4</accession>
<evidence type="ECO:0000313" key="11">
    <source>
        <dbReference type="Proteomes" id="UP000694843"/>
    </source>
</evidence>
<comment type="subcellular location">
    <subcellularLocation>
        <location evidence="1">Mitochondrion inner membrane</location>
        <topology evidence="1">Peripheral membrane protein</topology>
        <orientation evidence="1">Matrix side</orientation>
    </subcellularLocation>
</comment>
<dbReference type="PANTHER" id="PTHR13094:SF1">
    <property type="entry name" value="NADH DEHYDROGENASE [UBIQUINONE] 1 BETA SUBCOMPLEX SUBUNIT 10"/>
    <property type="match status" value="1"/>
</dbReference>
<dbReference type="KEGG" id="hazt:108671146"/>
<keyword evidence="11" id="KW-1185">Reference proteome</keyword>
<keyword evidence="4" id="KW-0813">Transport</keyword>
<gene>
    <name evidence="12" type="primary">LOC108671146</name>
</gene>
<evidence type="ECO:0000256" key="4">
    <source>
        <dbReference type="ARBA" id="ARBA00022448"/>
    </source>
</evidence>
<dbReference type="InterPro" id="IPR039993">
    <property type="entry name" value="NDUFB10"/>
</dbReference>
<name>A0A8B7NKD4_HYAAZ</name>
<dbReference type="PANTHER" id="PTHR13094">
    <property type="entry name" value="NADH-UBIQUINONE OXIDOREDUCTASE PDSW SUBUNIT"/>
    <property type="match status" value="1"/>
</dbReference>
<evidence type="ECO:0000256" key="3">
    <source>
        <dbReference type="ARBA" id="ARBA00014109"/>
    </source>
</evidence>
<sequence>MGGENDNEPKNSYIDFLTAIGRTLEGGVQWVRESIVEPNQKKSYWYHRQFRRVPTIDQCYTDDVVCIYEANAQFKRDKLVDDQILAILRRRQEDCAIFEGPDRIKRCAPIREEYEKAAADWFTKYGDLGYYKNAQSCYMKQKHRMIWERRHGPVGSGMRPRSEWGTPYEAPESQ</sequence>
<organism evidence="11 12">
    <name type="scientific">Hyalella azteca</name>
    <name type="common">Amphipod</name>
    <dbReference type="NCBI Taxonomy" id="294128"/>
    <lineage>
        <taxon>Eukaryota</taxon>
        <taxon>Metazoa</taxon>
        <taxon>Ecdysozoa</taxon>
        <taxon>Arthropoda</taxon>
        <taxon>Crustacea</taxon>
        <taxon>Multicrustacea</taxon>
        <taxon>Malacostraca</taxon>
        <taxon>Eumalacostraca</taxon>
        <taxon>Peracarida</taxon>
        <taxon>Amphipoda</taxon>
        <taxon>Senticaudata</taxon>
        <taxon>Talitrida</taxon>
        <taxon>Talitroidea</taxon>
        <taxon>Hyalellidae</taxon>
        <taxon>Hyalella</taxon>
    </lineage>
</organism>
<keyword evidence="7" id="KW-0249">Electron transport</keyword>
<evidence type="ECO:0000313" key="12">
    <source>
        <dbReference type="RefSeq" id="XP_018014118.1"/>
    </source>
</evidence>
<protein>
    <recommendedName>
        <fullName evidence="3">NADH dehydrogenase [ubiquinone] 1 beta subcomplex subunit 10</fullName>
    </recommendedName>
</protein>
<keyword evidence="9" id="KW-0472">Membrane</keyword>
<dbReference type="GeneID" id="108671146"/>
<dbReference type="Pfam" id="PF10249">
    <property type="entry name" value="NDUFB10"/>
    <property type="match status" value="1"/>
</dbReference>
<feature type="region of interest" description="Disordered" evidence="10">
    <location>
        <begin position="154"/>
        <end position="174"/>
    </location>
</feature>
<dbReference type="InterPro" id="IPR019377">
    <property type="entry name" value="NADH_UbQ_OxRdtase_su10"/>
</dbReference>